<dbReference type="GO" id="GO:0003725">
    <property type="term" value="F:double-stranded RNA binding"/>
    <property type="evidence" value="ECO:0007669"/>
    <property type="project" value="TreeGrafter"/>
</dbReference>
<keyword evidence="12 15" id="KW-0378">Hydrolase</keyword>
<comment type="subunit">
    <text evidence="4 15">Homodimer.</text>
</comment>
<dbReference type="Proteomes" id="UP001143330">
    <property type="component" value="Unassembled WGS sequence"/>
</dbReference>
<comment type="function">
    <text evidence="15">Digests double-stranded RNA. Involved in the processing of primary rRNA transcript to yield the immediate precursors to the large and small rRNAs (23S and 16S). Processes some mRNAs, and tRNAs when they are encoded in the rRNA operon. Processes pre-crRNA and tracrRNA of type II CRISPR loci if present in the organism.</text>
</comment>
<name>A0A9W6JRJ9_9HYPH</name>
<dbReference type="FunFam" id="3.30.160.20:FF:000003">
    <property type="entry name" value="Ribonuclease 3"/>
    <property type="match status" value="1"/>
</dbReference>
<dbReference type="PANTHER" id="PTHR11207">
    <property type="entry name" value="RIBONUCLEASE III"/>
    <property type="match status" value="1"/>
</dbReference>
<keyword evidence="20" id="KW-1185">Reference proteome</keyword>
<dbReference type="GO" id="GO:0006397">
    <property type="term" value="P:mRNA processing"/>
    <property type="evidence" value="ECO:0007669"/>
    <property type="project" value="UniProtKB-UniRule"/>
</dbReference>
<accession>A0A9W6JRJ9</accession>
<comment type="subcellular location">
    <subcellularLocation>
        <location evidence="2 15">Cytoplasm</location>
    </subcellularLocation>
</comment>
<comment type="caution">
    <text evidence="19">The sequence shown here is derived from an EMBL/GenBank/DDBJ whole genome shotgun (WGS) entry which is preliminary data.</text>
</comment>
<feature type="binding site" evidence="15">
    <location>
        <position position="131"/>
    </location>
    <ligand>
        <name>Mg(2+)</name>
        <dbReference type="ChEBI" id="CHEBI:18420"/>
    </ligand>
</feature>
<dbReference type="NCBIfam" id="TIGR02191">
    <property type="entry name" value="RNaseIII"/>
    <property type="match status" value="1"/>
</dbReference>
<evidence type="ECO:0000256" key="14">
    <source>
        <dbReference type="ARBA" id="ARBA00022884"/>
    </source>
</evidence>
<comment type="catalytic activity">
    <reaction evidence="1 15">
        <text>Endonucleolytic cleavage to 5'-phosphomonoester.</text>
        <dbReference type="EC" id="3.1.26.3"/>
    </reaction>
</comment>
<evidence type="ECO:0000256" key="12">
    <source>
        <dbReference type="ARBA" id="ARBA00022801"/>
    </source>
</evidence>
<comment type="similarity">
    <text evidence="3">Belongs to the ribonuclease III family.</text>
</comment>
<keyword evidence="11 15" id="KW-0255">Endonuclease</keyword>
<dbReference type="GO" id="GO:0004525">
    <property type="term" value="F:ribonuclease III activity"/>
    <property type="evidence" value="ECO:0007669"/>
    <property type="project" value="UniProtKB-UniRule"/>
</dbReference>
<evidence type="ECO:0000256" key="4">
    <source>
        <dbReference type="ARBA" id="ARBA00011738"/>
    </source>
</evidence>
<dbReference type="SUPFAM" id="SSF54768">
    <property type="entry name" value="dsRNA-binding domain-like"/>
    <property type="match status" value="1"/>
</dbReference>
<dbReference type="EMBL" id="BSFM01000003">
    <property type="protein sequence ID" value="GLK82455.1"/>
    <property type="molecule type" value="Genomic_DNA"/>
</dbReference>
<dbReference type="GO" id="GO:0006364">
    <property type="term" value="P:rRNA processing"/>
    <property type="evidence" value="ECO:0007669"/>
    <property type="project" value="UniProtKB-UniRule"/>
</dbReference>
<feature type="binding site" evidence="15">
    <location>
        <position position="58"/>
    </location>
    <ligand>
        <name>Mg(2+)</name>
        <dbReference type="ChEBI" id="CHEBI:18420"/>
    </ligand>
</feature>
<dbReference type="GO" id="GO:0008033">
    <property type="term" value="P:tRNA processing"/>
    <property type="evidence" value="ECO:0007669"/>
    <property type="project" value="UniProtKB-KW"/>
</dbReference>
<dbReference type="PROSITE" id="PS50137">
    <property type="entry name" value="DS_RBD"/>
    <property type="match status" value="1"/>
</dbReference>
<evidence type="ECO:0000259" key="18">
    <source>
        <dbReference type="PROSITE" id="PS50142"/>
    </source>
</evidence>
<dbReference type="HAMAP" id="MF_00104">
    <property type="entry name" value="RNase_III"/>
    <property type="match status" value="1"/>
</dbReference>
<dbReference type="CDD" id="cd00593">
    <property type="entry name" value="RIBOc"/>
    <property type="match status" value="1"/>
</dbReference>
<keyword evidence="8 15" id="KW-0819">tRNA processing</keyword>
<evidence type="ECO:0000313" key="20">
    <source>
        <dbReference type="Proteomes" id="UP001143330"/>
    </source>
</evidence>
<dbReference type="GO" id="GO:0005737">
    <property type="term" value="C:cytoplasm"/>
    <property type="evidence" value="ECO:0007669"/>
    <property type="project" value="UniProtKB-SubCell"/>
</dbReference>
<evidence type="ECO:0000256" key="15">
    <source>
        <dbReference type="HAMAP-Rule" id="MF_00104"/>
    </source>
</evidence>
<dbReference type="InterPro" id="IPR014720">
    <property type="entry name" value="dsRBD_dom"/>
</dbReference>
<comment type="cofactor">
    <cofactor evidence="15">
        <name>Mg(2+)</name>
        <dbReference type="ChEBI" id="CHEBI:18420"/>
    </cofactor>
</comment>
<keyword evidence="15" id="KW-0699">rRNA-binding</keyword>
<keyword evidence="13 15" id="KW-0460">Magnesium</keyword>
<dbReference type="Pfam" id="PF00035">
    <property type="entry name" value="dsrm"/>
    <property type="match status" value="1"/>
</dbReference>
<dbReference type="PANTHER" id="PTHR11207:SF0">
    <property type="entry name" value="RIBONUCLEASE 3"/>
    <property type="match status" value="1"/>
</dbReference>
<dbReference type="InterPro" id="IPR011907">
    <property type="entry name" value="RNase_III"/>
</dbReference>
<keyword evidence="5 15" id="KW-0963">Cytoplasm</keyword>
<dbReference type="CDD" id="cd10845">
    <property type="entry name" value="DSRM_RNAse_III_family"/>
    <property type="match status" value="1"/>
</dbReference>
<proteinExistence type="inferred from homology"/>
<evidence type="ECO:0000256" key="9">
    <source>
        <dbReference type="ARBA" id="ARBA00022722"/>
    </source>
</evidence>
<feature type="domain" description="RNase III" evidence="18">
    <location>
        <begin position="14"/>
        <end position="145"/>
    </location>
</feature>
<reference evidence="19" key="1">
    <citation type="journal article" date="2014" name="Int. J. Syst. Evol. Microbiol.">
        <title>Complete genome sequence of Corynebacterium casei LMG S-19264T (=DSM 44701T), isolated from a smear-ripened cheese.</title>
        <authorList>
            <consortium name="US DOE Joint Genome Institute (JGI-PGF)"/>
            <person name="Walter F."/>
            <person name="Albersmeier A."/>
            <person name="Kalinowski J."/>
            <person name="Ruckert C."/>
        </authorList>
    </citation>
    <scope>NUCLEOTIDE SEQUENCE</scope>
    <source>
        <strain evidence="19">VKM B-2789</strain>
    </source>
</reference>
<evidence type="ECO:0000256" key="5">
    <source>
        <dbReference type="ARBA" id="ARBA00022490"/>
    </source>
</evidence>
<evidence type="ECO:0000256" key="11">
    <source>
        <dbReference type="ARBA" id="ARBA00022759"/>
    </source>
</evidence>
<gene>
    <name evidence="15 19" type="primary">rnc</name>
    <name evidence="19" type="ORF">GCM10017653_05240</name>
</gene>
<dbReference type="RefSeq" id="WP_213363103.1">
    <property type="nucleotide sequence ID" value="NZ_BSFM01000003.1"/>
</dbReference>
<dbReference type="SMART" id="SM00535">
    <property type="entry name" value="RIBOc"/>
    <property type="match status" value="1"/>
</dbReference>
<dbReference type="PROSITE" id="PS00517">
    <property type="entry name" value="RNASE_3_1"/>
    <property type="match status" value="1"/>
</dbReference>
<dbReference type="AlphaFoldDB" id="A0A9W6JRJ9"/>
<evidence type="ECO:0000256" key="16">
    <source>
        <dbReference type="SAM" id="MobiDB-lite"/>
    </source>
</evidence>
<dbReference type="Pfam" id="PF14622">
    <property type="entry name" value="Ribonucleas_3_3"/>
    <property type="match status" value="1"/>
</dbReference>
<sequence length="239" mass="26028">MSRSSKGDERSGDLAALEQALGHVFADPSHLALALTHISAVTGVQGSRARVKSYQRLEFLGDHVLGLVVSDMLYRAYPDAEEGELSRRLSDLVCEKACAEVAQEMRVGLFLRLGAGEERTGGRNRQAILADIAEAVLAAVYLDAGFPAAEKLVERFWRPRLERRGSAGRDPKTALQEWAQARGLPPPHYRLVEREGPDHNPQFRIAVEVPGWEAAEGTGSSKQSAQKTAAAAFLERVSS</sequence>
<dbReference type="GO" id="GO:0019843">
    <property type="term" value="F:rRNA binding"/>
    <property type="evidence" value="ECO:0007669"/>
    <property type="project" value="UniProtKB-KW"/>
</dbReference>
<keyword evidence="10 15" id="KW-0479">Metal-binding</keyword>
<evidence type="ECO:0000256" key="13">
    <source>
        <dbReference type="ARBA" id="ARBA00022842"/>
    </source>
</evidence>
<keyword evidence="7 15" id="KW-0507">mRNA processing</keyword>
<evidence type="ECO:0000256" key="1">
    <source>
        <dbReference type="ARBA" id="ARBA00000109"/>
    </source>
</evidence>
<protein>
    <recommendedName>
        <fullName evidence="15">Ribonuclease 3</fullName>
        <ecNumber evidence="15">3.1.26.3</ecNumber>
    </recommendedName>
    <alternativeName>
        <fullName evidence="15">Ribonuclease III</fullName>
        <shortName evidence="15">RNase III</shortName>
    </alternativeName>
</protein>
<dbReference type="GO" id="GO:0010468">
    <property type="term" value="P:regulation of gene expression"/>
    <property type="evidence" value="ECO:0007669"/>
    <property type="project" value="TreeGrafter"/>
</dbReference>
<evidence type="ECO:0000256" key="7">
    <source>
        <dbReference type="ARBA" id="ARBA00022664"/>
    </source>
</evidence>
<dbReference type="GO" id="GO:0046872">
    <property type="term" value="F:metal ion binding"/>
    <property type="evidence" value="ECO:0007669"/>
    <property type="project" value="UniProtKB-KW"/>
</dbReference>
<keyword evidence="6 15" id="KW-0698">rRNA processing</keyword>
<evidence type="ECO:0000256" key="2">
    <source>
        <dbReference type="ARBA" id="ARBA00004496"/>
    </source>
</evidence>
<feature type="active site" evidence="15">
    <location>
        <position position="62"/>
    </location>
</feature>
<feature type="region of interest" description="Disordered" evidence="16">
    <location>
        <begin position="208"/>
        <end position="227"/>
    </location>
</feature>
<evidence type="ECO:0000259" key="17">
    <source>
        <dbReference type="PROSITE" id="PS50137"/>
    </source>
</evidence>
<dbReference type="FunFam" id="1.10.1520.10:FF:000001">
    <property type="entry name" value="Ribonuclease 3"/>
    <property type="match status" value="1"/>
</dbReference>
<feature type="binding site" evidence="15">
    <location>
        <position position="134"/>
    </location>
    <ligand>
        <name>Mg(2+)</name>
        <dbReference type="ChEBI" id="CHEBI:18420"/>
    </ligand>
</feature>
<reference evidence="19" key="2">
    <citation type="submission" date="2023-01" db="EMBL/GenBank/DDBJ databases">
        <authorList>
            <person name="Sun Q."/>
            <person name="Evtushenko L."/>
        </authorList>
    </citation>
    <scope>NUCLEOTIDE SEQUENCE</scope>
    <source>
        <strain evidence="19">VKM B-2789</strain>
    </source>
</reference>
<feature type="active site" evidence="15">
    <location>
        <position position="134"/>
    </location>
</feature>
<dbReference type="Gene3D" id="1.10.1520.10">
    <property type="entry name" value="Ribonuclease III domain"/>
    <property type="match status" value="1"/>
</dbReference>
<evidence type="ECO:0000313" key="19">
    <source>
        <dbReference type="EMBL" id="GLK82455.1"/>
    </source>
</evidence>
<dbReference type="EC" id="3.1.26.3" evidence="15"/>
<evidence type="ECO:0000256" key="3">
    <source>
        <dbReference type="ARBA" id="ARBA00010183"/>
    </source>
</evidence>
<dbReference type="Gene3D" id="3.30.160.20">
    <property type="match status" value="1"/>
</dbReference>
<dbReference type="InterPro" id="IPR000999">
    <property type="entry name" value="RNase_III_dom"/>
</dbReference>
<organism evidence="19 20">
    <name type="scientific">Ancylobacter defluvii</name>
    <dbReference type="NCBI Taxonomy" id="1282440"/>
    <lineage>
        <taxon>Bacteria</taxon>
        <taxon>Pseudomonadati</taxon>
        <taxon>Pseudomonadota</taxon>
        <taxon>Alphaproteobacteria</taxon>
        <taxon>Hyphomicrobiales</taxon>
        <taxon>Xanthobacteraceae</taxon>
        <taxon>Ancylobacter</taxon>
    </lineage>
</organism>
<keyword evidence="14 15" id="KW-0694">RNA-binding</keyword>
<evidence type="ECO:0000256" key="10">
    <source>
        <dbReference type="ARBA" id="ARBA00022723"/>
    </source>
</evidence>
<dbReference type="SMART" id="SM00358">
    <property type="entry name" value="DSRM"/>
    <property type="match status" value="1"/>
</dbReference>
<evidence type="ECO:0000256" key="8">
    <source>
        <dbReference type="ARBA" id="ARBA00022694"/>
    </source>
</evidence>
<dbReference type="GO" id="GO:0042802">
    <property type="term" value="F:identical protein binding"/>
    <property type="evidence" value="ECO:0007669"/>
    <property type="project" value="UniProtKB-ARBA"/>
</dbReference>
<dbReference type="PROSITE" id="PS50142">
    <property type="entry name" value="RNASE_3_2"/>
    <property type="match status" value="1"/>
</dbReference>
<dbReference type="InterPro" id="IPR036389">
    <property type="entry name" value="RNase_III_sf"/>
</dbReference>
<evidence type="ECO:0000256" key="6">
    <source>
        <dbReference type="ARBA" id="ARBA00022552"/>
    </source>
</evidence>
<feature type="domain" description="DRBM" evidence="17">
    <location>
        <begin position="170"/>
        <end position="239"/>
    </location>
</feature>
<keyword evidence="9 15" id="KW-0540">Nuclease</keyword>
<dbReference type="SUPFAM" id="SSF69065">
    <property type="entry name" value="RNase III domain-like"/>
    <property type="match status" value="1"/>
</dbReference>